<dbReference type="GeneID" id="30034420"/>
<dbReference type="InterPro" id="IPR014721">
    <property type="entry name" value="Ribsml_uS5_D2-typ_fold_subgr"/>
</dbReference>
<dbReference type="SUPFAM" id="SSF50447">
    <property type="entry name" value="Translation proteins"/>
    <property type="match status" value="1"/>
</dbReference>
<dbReference type="Gene3D" id="3.30.70.240">
    <property type="match status" value="1"/>
</dbReference>
<evidence type="ECO:0000256" key="5">
    <source>
        <dbReference type="ARBA" id="ARBA00023187"/>
    </source>
</evidence>
<dbReference type="CDD" id="cd04167">
    <property type="entry name" value="Snu114p"/>
    <property type="match status" value="1"/>
</dbReference>
<dbReference type="GO" id="GO:0071007">
    <property type="term" value="C:U2-type catalytic step 2 spliceosome"/>
    <property type="evidence" value="ECO:0007669"/>
    <property type="project" value="TreeGrafter"/>
</dbReference>
<dbReference type="PROSITE" id="PS51722">
    <property type="entry name" value="G_TR_2"/>
    <property type="match status" value="1"/>
</dbReference>
<protein>
    <submittedName>
        <fullName evidence="9">U5 snRNP GTPase SNU114</fullName>
    </submittedName>
</protein>
<dbReference type="KEGG" id="slb:AWJ20_2501"/>
<keyword evidence="10" id="KW-1185">Reference proteome</keyword>
<dbReference type="GO" id="GO:0005682">
    <property type="term" value="C:U5 snRNP"/>
    <property type="evidence" value="ECO:0007669"/>
    <property type="project" value="UniProtKB-ARBA"/>
</dbReference>
<feature type="domain" description="Tr-type G" evidence="8">
    <location>
        <begin position="83"/>
        <end position="257"/>
    </location>
</feature>
<keyword evidence="6" id="KW-0539">Nucleus</keyword>
<dbReference type="InterPro" id="IPR004161">
    <property type="entry name" value="EFTu-like_2"/>
</dbReference>
<dbReference type="Gene3D" id="3.90.1430.10">
    <property type="entry name" value="Yeast translation eEF2 (G' domain)"/>
    <property type="match status" value="1"/>
</dbReference>
<comment type="function">
    <text evidence="7">Component of the U5 snRNP complex required for pre-mRNA splicing. Binds GTP.</text>
</comment>
<dbReference type="CDD" id="cd01683">
    <property type="entry name" value="EF2_IV_snRNP"/>
    <property type="match status" value="1"/>
</dbReference>
<dbReference type="SUPFAM" id="SSF54980">
    <property type="entry name" value="EF-G C-terminal domain-like"/>
    <property type="match status" value="2"/>
</dbReference>
<dbReference type="EMBL" id="CP014503">
    <property type="protein sequence ID" value="ANB14888.1"/>
    <property type="molecule type" value="Genomic_DNA"/>
</dbReference>
<dbReference type="PANTHER" id="PTHR42908:SF6">
    <property type="entry name" value="116 KDA U5 SMALL NUCLEAR RIBONUCLEOPROTEIN COMPONENT"/>
    <property type="match status" value="1"/>
</dbReference>
<dbReference type="GO" id="GO:0005829">
    <property type="term" value="C:cytosol"/>
    <property type="evidence" value="ECO:0007669"/>
    <property type="project" value="TreeGrafter"/>
</dbReference>
<dbReference type="AlphaFoldDB" id="A0A167F681"/>
<accession>A0A167F681</accession>
<evidence type="ECO:0000256" key="4">
    <source>
        <dbReference type="ARBA" id="ARBA00023134"/>
    </source>
</evidence>
<dbReference type="Gene3D" id="3.30.230.10">
    <property type="match status" value="1"/>
</dbReference>
<evidence type="ECO:0000256" key="7">
    <source>
        <dbReference type="ARBA" id="ARBA00055641"/>
    </source>
</evidence>
<dbReference type="InterPro" id="IPR000795">
    <property type="entry name" value="T_Tr_GTP-bd_dom"/>
</dbReference>
<evidence type="ECO:0000313" key="9">
    <source>
        <dbReference type="EMBL" id="ANB14888.1"/>
    </source>
</evidence>
<dbReference type="InterPro" id="IPR020568">
    <property type="entry name" value="Ribosomal_Su5_D2-typ_SF"/>
</dbReference>
<dbReference type="FunFam" id="3.90.1430.10:FF:000001">
    <property type="entry name" value="116 kDa U5 small nuclear ribonucleoprotein component"/>
    <property type="match status" value="1"/>
</dbReference>
<dbReference type="InterPro" id="IPR005225">
    <property type="entry name" value="Small_GTP-bd"/>
</dbReference>
<dbReference type="FunFam" id="3.30.230.10:FF:000009">
    <property type="entry name" value="116 kDa U5 small nuclear ribonucleoprotein component"/>
    <property type="match status" value="1"/>
</dbReference>
<dbReference type="CDD" id="cd04096">
    <property type="entry name" value="eEF2_snRNP_like_C"/>
    <property type="match status" value="1"/>
</dbReference>
<keyword evidence="4" id="KW-0342">GTP-binding</keyword>
<name>A0A167F681_9ASCO</name>
<evidence type="ECO:0000256" key="1">
    <source>
        <dbReference type="ARBA" id="ARBA00004123"/>
    </source>
</evidence>
<sequence length="934" mass="104279">MDQGPITSVSTSIVLHEDKKYYPDAEEVFGRDVETLIQDTDTQSLSEPIIAPIKTKVFSVEESELPEVFYSRAYQANLMGLPDQIRNVAIAGQIHHGKTSLVDMLVTETHDLKAFEGRKEDEQFRYTDTHVLERDRGISIRCSPISLLLQNGKGKSHLFNIIDTPGHVDFIDEVAVAARLVDGMVVVVDVIEGLQINTRQVLQHIVQEGLSFVVVINKIDRLILDLKLPPVDAYYKILHVLDTINDFLKTISPLDPKVVSPHKGNVVFSSASMEWCFTVKSFAAMYSTRSSLKTPLDVDEFSKRLWGNIYYNPESKKFTRKNLDSQGTLTFVHFILLPLYKIYGQVIGESAEDLQKTLSELSIHLKPFVYKMNSKPLLKIVCKEFFGTSSALVDSILACIPSPVEGAKRKIQRTYTGPQQDSKLVESMYTCNQDGPLAVNVAKLFTSSDGSETFALGRVISGTLNVGDEVRVLGDNYTLEDEEDMAVNRVSELWIPNTRYKVAVNAVPAGNWVLIGGVDSLIVKTATLVSTQLDEDAYIFQPIKYVAQTIFKVAVEPVNPSELPKLLDGLRKVTKTYSLLQTKVEESGEHVLLASGEMYMDCVLHDLRLLYTEMNIKVSDPVTRFSETCVETSAIKAFTETPNKRSKITIIAEPLEKGIAEDIEAGKIKINEWPARKVGKYFQENFQWDALSARSIWAFGPDNLGPNILLDDTLPDEVDKNLLNAVSGSIKQGFRWSTREGPLCEEPIRSTKFRILDAVLSDELYTRGGAQIITTARRACYSSFLLAAPRLLEPIYLCNVTCPGDAVAAVYGLLRRRRGEVLSDSAIPGTPLYLVEGVIPVIDSFGFETDLRVATRGRAFVSLVFDQWQIVPGDPLDREQVTKPLTPALPTALARDFVLKTRRRKGLSEEPTIDKYLDESVLESLRDSGLIDRF</sequence>
<dbReference type="Proteomes" id="UP000189580">
    <property type="component" value="Chromosome b"/>
</dbReference>
<dbReference type="NCBIfam" id="TIGR00231">
    <property type="entry name" value="small_GTP"/>
    <property type="match status" value="1"/>
</dbReference>
<dbReference type="InterPro" id="IPR031950">
    <property type="entry name" value="EFTUD2_N"/>
</dbReference>
<dbReference type="Gene3D" id="3.30.70.870">
    <property type="entry name" value="Elongation Factor G (Translational Gtpase), domain 3"/>
    <property type="match status" value="1"/>
</dbReference>
<evidence type="ECO:0000256" key="2">
    <source>
        <dbReference type="ARBA" id="ARBA00022664"/>
    </source>
</evidence>
<reference evidence="9 10" key="1">
    <citation type="submission" date="2016-02" db="EMBL/GenBank/DDBJ databases">
        <title>Complete genome sequence and transcriptome regulation of the pentose utilising yeast Sugiyamaella lignohabitans.</title>
        <authorList>
            <person name="Bellasio M."/>
            <person name="Peymann A."/>
            <person name="Valli M."/>
            <person name="Sipitzky M."/>
            <person name="Graf A."/>
            <person name="Sauer M."/>
            <person name="Marx H."/>
            <person name="Mattanovich D."/>
        </authorList>
    </citation>
    <scope>NUCLEOTIDE SEQUENCE [LARGE SCALE GENOMIC DNA]</scope>
    <source>
        <strain evidence="9 10">CBS 10342</strain>
    </source>
</reference>
<dbReference type="GO" id="GO:0003924">
    <property type="term" value="F:GTPase activity"/>
    <property type="evidence" value="ECO:0007669"/>
    <property type="project" value="InterPro"/>
</dbReference>
<dbReference type="InterPro" id="IPR035647">
    <property type="entry name" value="EFG_III/V"/>
</dbReference>
<keyword evidence="3" id="KW-0547">Nucleotide-binding</keyword>
<dbReference type="InterPro" id="IPR005517">
    <property type="entry name" value="Transl_elong_EFG/EF2_IV"/>
</dbReference>
<dbReference type="GO" id="GO:0005525">
    <property type="term" value="F:GTP binding"/>
    <property type="evidence" value="ECO:0007669"/>
    <property type="project" value="UniProtKB-KW"/>
</dbReference>
<dbReference type="Pfam" id="PF03144">
    <property type="entry name" value="GTP_EFTU_D2"/>
    <property type="match status" value="1"/>
</dbReference>
<dbReference type="GO" id="GO:0046540">
    <property type="term" value="C:U4/U6 x U5 tri-snRNP complex"/>
    <property type="evidence" value="ECO:0007669"/>
    <property type="project" value="TreeGrafter"/>
</dbReference>
<evidence type="ECO:0000256" key="3">
    <source>
        <dbReference type="ARBA" id="ARBA00022741"/>
    </source>
</evidence>
<dbReference type="GO" id="GO:0000974">
    <property type="term" value="C:Prp19 complex"/>
    <property type="evidence" value="ECO:0007669"/>
    <property type="project" value="UniProtKB-ARBA"/>
</dbReference>
<gene>
    <name evidence="9" type="primary">SNU114</name>
    <name evidence="9" type="ORF">AWJ20_2501</name>
</gene>
<dbReference type="RefSeq" id="XP_018737365.1">
    <property type="nucleotide sequence ID" value="XM_018879450.1"/>
</dbReference>
<dbReference type="GO" id="GO:0000398">
    <property type="term" value="P:mRNA splicing, via spliceosome"/>
    <property type="evidence" value="ECO:0007669"/>
    <property type="project" value="TreeGrafter"/>
</dbReference>
<dbReference type="SMART" id="SM00889">
    <property type="entry name" value="EFG_IV"/>
    <property type="match status" value="1"/>
</dbReference>
<dbReference type="Pfam" id="PF00009">
    <property type="entry name" value="GTP_EFTU"/>
    <property type="match status" value="1"/>
</dbReference>
<evidence type="ECO:0000259" key="8">
    <source>
        <dbReference type="PROSITE" id="PS51722"/>
    </source>
</evidence>
<dbReference type="SUPFAM" id="SSF52540">
    <property type="entry name" value="P-loop containing nucleoside triphosphate hydrolases"/>
    <property type="match status" value="1"/>
</dbReference>
<dbReference type="Gene3D" id="3.40.50.300">
    <property type="entry name" value="P-loop containing nucleotide triphosphate hydrolases"/>
    <property type="match status" value="1"/>
</dbReference>
<dbReference type="Gene3D" id="2.40.30.10">
    <property type="entry name" value="Translation factors"/>
    <property type="match status" value="1"/>
</dbReference>
<dbReference type="Pfam" id="PF00679">
    <property type="entry name" value="EFG_C"/>
    <property type="match status" value="1"/>
</dbReference>
<dbReference type="FunFam" id="3.30.70.870:FF:000002">
    <property type="entry name" value="Translation elongation factor 2"/>
    <property type="match status" value="1"/>
</dbReference>
<dbReference type="SMART" id="SM00838">
    <property type="entry name" value="EFG_C"/>
    <property type="match status" value="1"/>
</dbReference>
<dbReference type="PANTHER" id="PTHR42908">
    <property type="entry name" value="TRANSLATION ELONGATION FACTOR-RELATED"/>
    <property type="match status" value="1"/>
</dbReference>
<dbReference type="CDD" id="cd04090">
    <property type="entry name" value="EF2_II_snRNP"/>
    <property type="match status" value="1"/>
</dbReference>
<dbReference type="SUPFAM" id="SSF54211">
    <property type="entry name" value="Ribosomal protein S5 domain 2-like"/>
    <property type="match status" value="1"/>
</dbReference>
<dbReference type="InterPro" id="IPR044121">
    <property type="entry name" value="Snu114_GTP-bd"/>
</dbReference>
<organism evidence="9 10">
    <name type="scientific">Sugiyamaella lignohabitans</name>
    <dbReference type="NCBI Taxonomy" id="796027"/>
    <lineage>
        <taxon>Eukaryota</taxon>
        <taxon>Fungi</taxon>
        <taxon>Dikarya</taxon>
        <taxon>Ascomycota</taxon>
        <taxon>Saccharomycotina</taxon>
        <taxon>Dipodascomycetes</taxon>
        <taxon>Dipodascales</taxon>
        <taxon>Trichomonascaceae</taxon>
        <taxon>Sugiyamaella</taxon>
    </lineage>
</organism>
<keyword evidence="2" id="KW-0507">mRNA processing</keyword>
<dbReference type="Pfam" id="PF16004">
    <property type="entry name" value="EFTUD2"/>
    <property type="match status" value="1"/>
</dbReference>
<dbReference type="FunFam" id="3.30.70.240:FF:000004">
    <property type="entry name" value="116 kDa U5 small nuclear ribonucleoprotein"/>
    <property type="match status" value="1"/>
</dbReference>
<dbReference type="FunFam" id="2.40.30.10:FF:000029">
    <property type="entry name" value="116 kDa U5 small nuclear ribonucleoprotein component"/>
    <property type="match status" value="1"/>
</dbReference>
<evidence type="ECO:0000256" key="6">
    <source>
        <dbReference type="ARBA" id="ARBA00023242"/>
    </source>
</evidence>
<evidence type="ECO:0000313" key="10">
    <source>
        <dbReference type="Proteomes" id="UP000189580"/>
    </source>
</evidence>
<dbReference type="InterPro" id="IPR027417">
    <property type="entry name" value="P-loop_NTPase"/>
</dbReference>
<dbReference type="PRINTS" id="PR00315">
    <property type="entry name" value="ELONGATNFCT"/>
</dbReference>
<dbReference type="InterPro" id="IPR009000">
    <property type="entry name" value="Transl_B-barrel_sf"/>
</dbReference>
<keyword evidence="5" id="KW-0508">mRNA splicing</keyword>
<dbReference type="InterPro" id="IPR000640">
    <property type="entry name" value="EFG_V-like"/>
</dbReference>
<comment type="subcellular location">
    <subcellularLocation>
        <location evidence="1">Nucleus</location>
    </subcellularLocation>
</comment>
<dbReference type="Pfam" id="PF03764">
    <property type="entry name" value="EFG_IV"/>
    <property type="match status" value="1"/>
</dbReference>
<proteinExistence type="predicted"/>
<dbReference type="OrthoDB" id="364892at2759"/>
<dbReference type="GO" id="GO:0030623">
    <property type="term" value="F:U5 snRNA binding"/>
    <property type="evidence" value="ECO:0007669"/>
    <property type="project" value="TreeGrafter"/>
</dbReference>
<dbReference type="FunFam" id="3.40.50.300:FF:000646">
    <property type="entry name" value="U5 small nuclear ribonucleoprotein component"/>
    <property type="match status" value="1"/>
</dbReference>